<dbReference type="GeneID" id="28976480"/>
<evidence type="ECO:0000313" key="3">
    <source>
        <dbReference type="Proteomes" id="UP000053890"/>
    </source>
</evidence>
<name>A0A194S8M8_RHOGW</name>
<organism evidence="2 3">
    <name type="scientific">Rhodotorula graminis (strain WP1)</name>
    <dbReference type="NCBI Taxonomy" id="578459"/>
    <lineage>
        <taxon>Eukaryota</taxon>
        <taxon>Fungi</taxon>
        <taxon>Dikarya</taxon>
        <taxon>Basidiomycota</taxon>
        <taxon>Pucciniomycotina</taxon>
        <taxon>Microbotryomycetes</taxon>
        <taxon>Sporidiobolales</taxon>
        <taxon>Sporidiobolaceae</taxon>
        <taxon>Rhodotorula</taxon>
    </lineage>
</organism>
<gene>
    <name evidence="2" type="ORF">RHOBADRAFT_51818</name>
</gene>
<dbReference type="PANTHER" id="PTHR37563:SF2">
    <property type="entry name" value="PHYTANOYL-COA DIOXYGENASE FAMILY PROTEIN (AFU_ORTHOLOGUE AFUA_2G03330)"/>
    <property type="match status" value="1"/>
</dbReference>
<dbReference type="RefSeq" id="XP_018272879.1">
    <property type="nucleotide sequence ID" value="XM_018416032.1"/>
</dbReference>
<dbReference type="Pfam" id="PF05721">
    <property type="entry name" value="PhyH"/>
    <property type="match status" value="1"/>
</dbReference>
<dbReference type="Proteomes" id="UP000053890">
    <property type="component" value="Unassembled WGS sequence"/>
</dbReference>
<dbReference type="PANTHER" id="PTHR37563">
    <property type="entry name" value="PHYTANOYL-COA DIOXYGENASE FAMILY PROTEIN (AFU_ORTHOLOGUE AFUA_2G03330)"/>
    <property type="match status" value="1"/>
</dbReference>
<dbReference type="SUPFAM" id="SSF51197">
    <property type="entry name" value="Clavaminate synthase-like"/>
    <property type="match status" value="1"/>
</dbReference>
<evidence type="ECO:0008006" key="4">
    <source>
        <dbReference type="Google" id="ProtNLM"/>
    </source>
</evidence>
<dbReference type="AlphaFoldDB" id="A0A194S8M8"/>
<sequence length="344" mass="38483">MVSAPRSFTPLPTQPSFISLSPEEKESGRWSRANMQRAMEILHRDGLLAITGLVDPEHVVALRDSMLATAQVIKQQVKELSQYNHGISSNFLMSAPLADPDLRFQDVFANRFVHQVVEGYLGPGIKLNLLTANCAIAGATQRQNVHKDAPWLHPNCPGMLNTNLALSDFTPENGSTEFWLGSHNCTTGHDQVWPTRESATPLCDVAPDTLEERRRVRPGAQIRVPMGTITLRDMRTWHAGMPNLTDQDRIMTAVGYSAAWWPEPEQRMKAPSSARPLLTATDHALEFIPDADWLAISQNWDLADESSIKLPDVPGHRKRSSAPEGEKEWVALNEVRDEEKYVRE</sequence>
<reference evidence="2 3" key="1">
    <citation type="journal article" date="2015" name="Front. Microbiol.">
        <title>Genome sequence of the plant growth promoting endophytic yeast Rhodotorula graminis WP1.</title>
        <authorList>
            <person name="Firrincieli A."/>
            <person name="Otillar R."/>
            <person name="Salamov A."/>
            <person name="Schmutz J."/>
            <person name="Khan Z."/>
            <person name="Redman R.S."/>
            <person name="Fleck N.D."/>
            <person name="Lindquist E."/>
            <person name="Grigoriev I.V."/>
            <person name="Doty S.L."/>
        </authorList>
    </citation>
    <scope>NUCLEOTIDE SEQUENCE [LARGE SCALE GENOMIC DNA]</scope>
    <source>
        <strain evidence="2 3">WP1</strain>
    </source>
</reference>
<feature type="region of interest" description="Disordered" evidence="1">
    <location>
        <begin position="307"/>
        <end position="326"/>
    </location>
</feature>
<feature type="compositionally biased region" description="Polar residues" evidence="1">
    <location>
        <begin position="10"/>
        <end position="19"/>
    </location>
</feature>
<dbReference type="OMA" id="HAGMPNE"/>
<protein>
    <recommendedName>
        <fullName evidence="4">Phytanoyl-CoA dioxygenase family protein</fullName>
    </recommendedName>
</protein>
<keyword evidence="3" id="KW-1185">Reference proteome</keyword>
<evidence type="ECO:0000313" key="2">
    <source>
        <dbReference type="EMBL" id="KPV76830.1"/>
    </source>
</evidence>
<dbReference type="EMBL" id="KQ474075">
    <property type="protein sequence ID" value="KPV76830.1"/>
    <property type="molecule type" value="Genomic_DNA"/>
</dbReference>
<proteinExistence type="predicted"/>
<dbReference type="Gene3D" id="2.60.120.620">
    <property type="entry name" value="q2cbj1_9rhob like domain"/>
    <property type="match status" value="1"/>
</dbReference>
<dbReference type="InterPro" id="IPR008775">
    <property type="entry name" value="Phytyl_CoA_dOase-like"/>
</dbReference>
<evidence type="ECO:0000256" key="1">
    <source>
        <dbReference type="SAM" id="MobiDB-lite"/>
    </source>
</evidence>
<dbReference type="OrthoDB" id="407832at2759"/>
<dbReference type="InterPro" id="IPR051961">
    <property type="entry name" value="Fungal_Metabolite_Diox"/>
</dbReference>
<feature type="region of interest" description="Disordered" evidence="1">
    <location>
        <begin position="1"/>
        <end position="25"/>
    </location>
</feature>
<accession>A0A194S8M8</accession>